<evidence type="ECO:0000313" key="7">
    <source>
        <dbReference type="EMBL" id="GAA4758285.1"/>
    </source>
</evidence>
<sequence>MTSLALSRVHFPVTNLGTGRRIGVWLQGCTVHCPGCVSVDTWAARPEHQADLGTVLDEIAGHLPGSDGLTVSGGEPTDQPEALTELLTGIRALTADRADWDVLVYTGRSLDEARTRMPRLDELADVVISEPFLADATTDHLALRGSSNQVVTPLSDLGRRRYPPDEVDDVYGDQRDTVGVCVEDGTIWLVGIPRPGDLQRMETALARQGVEITRRSWLS</sequence>
<proteinExistence type="predicted"/>
<organism evidence="7 8">
    <name type="scientific">Gordonia alkaliphila</name>
    <dbReference type="NCBI Taxonomy" id="1053547"/>
    <lineage>
        <taxon>Bacteria</taxon>
        <taxon>Bacillati</taxon>
        <taxon>Actinomycetota</taxon>
        <taxon>Actinomycetes</taxon>
        <taxon>Mycobacteriales</taxon>
        <taxon>Gordoniaceae</taxon>
        <taxon>Gordonia</taxon>
    </lineage>
</organism>
<evidence type="ECO:0000256" key="2">
    <source>
        <dbReference type="ARBA" id="ARBA00022485"/>
    </source>
</evidence>
<keyword evidence="6" id="KW-0411">Iron-sulfur</keyword>
<dbReference type="InterPro" id="IPR058240">
    <property type="entry name" value="rSAM_sf"/>
</dbReference>
<keyword evidence="5" id="KW-0408">Iron</keyword>
<dbReference type="Proteomes" id="UP001500822">
    <property type="component" value="Unassembled WGS sequence"/>
</dbReference>
<evidence type="ECO:0000313" key="8">
    <source>
        <dbReference type="Proteomes" id="UP001500822"/>
    </source>
</evidence>
<evidence type="ECO:0000256" key="3">
    <source>
        <dbReference type="ARBA" id="ARBA00022691"/>
    </source>
</evidence>
<keyword evidence="2" id="KW-0004">4Fe-4S</keyword>
<dbReference type="RefSeq" id="WP_345314367.1">
    <property type="nucleotide sequence ID" value="NZ_BAABIE010000022.1"/>
</dbReference>
<dbReference type="PANTHER" id="PTHR30352:SF2">
    <property type="entry name" value="ANAEROBIC RIBONUCLEOSIDE-TRIPHOSPHATE REDUCTASE-ACTIVATING PROTEIN"/>
    <property type="match status" value="1"/>
</dbReference>
<dbReference type="PANTHER" id="PTHR30352">
    <property type="entry name" value="PYRUVATE FORMATE-LYASE-ACTIVATING ENZYME"/>
    <property type="match status" value="1"/>
</dbReference>
<dbReference type="InterPro" id="IPR034457">
    <property type="entry name" value="Organic_radical-activating"/>
</dbReference>
<dbReference type="InterPro" id="IPR013785">
    <property type="entry name" value="Aldolase_TIM"/>
</dbReference>
<dbReference type="InterPro" id="IPR007197">
    <property type="entry name" value="rSAM"/>
</dbReference>
<dbReference type="SFLD" id="SFLDS00029">
    <property type="entry name" value="Radical_SAM"/>
    <property type="match status" value="1"/>
</dbReference>
<evidence type="ECO:0000256" key="1">
    <source>
        <dbReference type="ARBA" id="ARBA00001966"/>
    </source>
</evidence>
<keyword evidence="8" id="KW-1185">Reference proteome</keyword>
<dbReference type="EMBL" id="BAABIE010000022">
    <property type="protein sequence ID" value="GAA4758285.1"/>
    <property type="molecule type" value="Genomic_DNA"/>
</dbReference>
<dbReference type="Pfam" id="PF13353">
    <property type="entry name" value="Fer4_12"/>
    <property type="match status" value="1"/>
</dbReference>
<name>A0ABP8ZJ93_9ACTN</name>
<evidence type="ECO:0000256" key="5">
    <source>
        <dbReference type="ARBA" id="ARBA00023004"/>
    </source>
</evidence>
<protein>
    <submittedName>
        <fullName evidence="7">4Fe-4S cluster-binding domain-containing protein</fullName>
    </submittedName>
</protein>
<reference evidence="8" key="1">
    <citation type="journal article" date="2019" name="Int. J. Syst. Evol. Microbiol.">
        <title>The Global Catalogue of Microorganisms (GCM) 10K type strain sequencing project: providing services to taxonomists for standard genome sequencing and annotation.</title>
        <authorList>
            <consortium name="The Broad Institute Genomics Platform"/>
            <consortium name="The Broad Institute Genome Sequencing Center for Infectious Disease"/>
            <person name="Wu L."/>
            <person name="Ma J."/>
        </authorList>
    </citation>
    <scope>NUCLEOTIDE SEQUENCE [LARGE SCALE GENOMIC DNA]</scope>
    <source>
        <strain evidence="8">JCM 18077</strain>
    </source>
</reference>
<comment type="caution">
    <text evidence="7">The sequence shown here is derived from an EMBL/GenBank/DDBJ whole genome shotgun (WGS) entry which is preliminary data.</text>
</comment>
<evidence type="ECO:0000256" key="4">
    <source>
        <dbReference type="ARBA" id="ARBA00022723"/>
    </source>
</evidence>
<dbReference type="SUPFAM" id="SSF102114">
    <property type="entry name" value="Radical SAM enzymes"/>
    <property type="match status" value="1"/>
</dbReference>
<evidence type="ECO:0000256" key="6">
    <source>
        <dbReference type="ARBA" id="ARBA00023014"/>
    </source>
</evidence>
<keyword evidence="4" id="KW-0479">Metal-binding</keyword>
<comment type="cofactor">
    <cofactor evidence="1">
        <name>[4Fe-4S] cluster</name>
        <dbReference type="ChEBI" id="CHEBI:49883"/>
    </cofactor>
</comment>
<dbReference type="Gene3D" id="3.20.20.70">
    <property type="entry name" value="Aldolase class I"/>
    <property type="match status" value="1"/>
</dbReference>
<accession>A0ABP8ZJ93</accession>
<keyword evidence="3" id="KW-0949">S-adenosyl-L-methionine</keyword>
<gene>
    <name evidence="7" type="ORF">GCM10023217_33390</name>
</gene>